<dbReference type="KEGG" id="cuo:CUROG_07375"/>
<keyword evidence="2" id="KW-1185">Reference proteome</keyword>
<evidence type="ECO:0000313" key="1">
    <source>
        <dbReference type="EMBL" id="QFQ02828.1"/>
    </source>
</evidence>
<reference evidence="2" key="1">
    <citation type="submission" date="2019-10" db="EMBL/GenBank/DDBJ databases">
        <title>Complete genome sequence of Corynebacterium urogenitalis DSM 108747, isolated from the genital tract of a cow.</title>
        <authorList>
            <person name="Ruckert C."/>
            <person name="Ballas P."/>
            <person name="Wagener K."/>
            <person name="Drillich M."/>
            <person name="Kaempfer P."/>
            <person name="Busse H.-J."/>
            <person name="Ehling-Schulz M."/>
        </authorList>
    </citation>
    <scope>NUCLEOTIDE SEQUENCE [LARGE SCALE GENOMIC DNA]</scope>
    <source>
        <strain evidence="2">LMM 1652</strain>
    </source>
</reference>
<accession>A0A5J6Z763</accession>
<dbReference type="AlphaFoldDB" id="A0A5J6Z763"/>
<gene>
    <name evidence="1" type="ORF">CUROG_07375</name>
</gene>
<evidence type="ECO:0000313" key="2">
    <source>
        <dbReference type="Proteomes" id="UP000326711"/>
    </source>
</evidence>
<name>A0A5J6Z763_9CORY</name>
<protein>
    <submittedName>
        <fullName evidence="1">Uncharacterized protein</fullName>
    </submittedName>
</protein>
<proteinExistence type="predicted"/>
<sequence>MGGVCKGLLRVWVALVVGGFGEESLWAMPGFPAGLKDPAESV</sequence>
<dbReference type="EMBL" id="CP045032">
    <property type="protein sequence ID" value="QFQ02828.1"/>
    <property type="molecule type" value="Genomic_DNA"/>
</dbReference>
<organism evidence="1 2">
    <name type="scientific">Corynebacterium urogenitale</name>
    <dbReference type="NCBI Taxonomy" id="2487892"/>
    <lineage>
        <taxon>Bacteria</taxon>
        <taxon>Bacillati</taxon>
        <taxon>Actinomycetota</taxon>
        <taxon>Actinomycetes</taxon>
        <taxon>Mycobacteriales</taxon>
        <taxon>Corynebacteriaceae</taxon>
        <taxon>Corynebacterium</taxon>
    </lineage>
</organism>
<dbReference type="Proteomes" id="UP000326711">
    <property type="component" value="Chromosome"/>
</dbReference>